<dbReference type="EMBL" id="JAASTW010000028">
    <property type="protein sequence ID" value="MBC1490159.1"/>
    <property type="molecule type" value="Genomic_DNA"/>
</dbReference>
<name>A0A7X1CA89_9LIST</name>
<comment type="caution">
    <text evidence="4">The sequence shown here is derived from an EMBL/GenBank/DDBJ whole genome shotgun (WGS) entry which is preliminary data.</text>
</comment>
<dbReference type="AlphaFoldDB" id="A0A7X1CA89"/>
<evidence type="ECO:0000256" key="2">
    <source>
        <dbReference type="SAM" id="MobiDB-lite"/>
    </source>
</evidence>
<keyword evidence="3" id="KW-1133">Transmembrane helix</keyword>
<evidence type="ECO:0000256" key="1">
    <source>
        <dbReference type="SAM" id="Coils"/>
    </source>
</evidence>
<accession>A0A7X1CA89</accession>
<reference evidence="4 5" key="1">
    <citation type="submission" date="2020-03" db="EMBL/GenBank/DDBJ databases">
        <title>Soil Listeria distribution.</title>
        <authorList>
            <person name="Liao J."/>
            <person name="Wiedmann M."/>
        </authorList>
    </citation>
    <scope>NUCLEOTIDE SEQUENCE [LARGE SCALE GENOMIC DNA]</scope>
    <source>
        <strain evidence="4 5">FSL L7-1554</strain>
    </source>
</reference>
<feature type="compositionally biased region" description="Low complexity" evidence="2">
    <location>
        <begin position="238"/>
        <end position="344"/>
    </location>
</feature>
<proteinExistence type="predicted"/>
<organism evidence="4 5">
    <name type="scientific">Listeria immobilis</name>
    <dbReference type="NCBI Taxonomy" id="2713502"/>
    <lineage>
        <taxon>Bacteria</taxon>
        <taxon>Bacillati</taxon>
        <taxon>Bacillota</taxon>
        <taxon>Bacilli</taxon>
        <taxon>Bacillales</taxon>
        <taxon>Listeriaceae</taxon>
        <taxon>Listeria</taxon>
    </lineage>
</organism>
<evidence type="ECO:0000313" key="5">
    <source>
        <dbReference type="Proteomes" id="UP000561617"/>
    </source>
</evidence>
<keyword evidence="3" id="KW-0472">Membrane</keyword>
<sequence>MDKKRKIIIGVSIAISLVILGGGALGFHHYSVKAEEKEQAQQEKNEIEAVQKEINSHFSNAKKENLAANVTKEDLFTLSDKIQELPISPEYNKELDTIGKDFWALQNMYLARKSVDELLDDHQVLVSGANIEMAQTDVDILKDKKPVFAEEQQKIINEAKSQEKVIKEAQEKVNAFFEDVNKATIKSNVSRDTYNAAKEAVSKIKNKDIQANLTKELDKVNAYLTKKETAEKEKQETAYEQAAEKAQANENNNATSNKESNQSGQSNNSSYNGGNSSSSQKSSGSSSSKSYSSSSGSSNSGSTNKASSSTSKGNSSSNNSSGSSFSGNSNSGSKPSANSGSNNKTDYNTNDEGINGTSENQNGGSDISWGWN</sequence>
<evidence type="ECO:0000256" key="3">
    <source>
        <dbReference type="SAM" id="Phobius"/>
    </source>
</evidence>
<feature type="compositionally biased region" description="Polar residues" evidence="2">
    <location>
        <begin position="345"/>
        <end position="372"/>
    </location>
</feature>
<dbReference type="RefSeq" id="WP_185381660.1">
    <property type="nucleotide sequence ID" value="NZ_JAASTW010000028.1"/>
</dbReference>
<dbReference type="Proteomes" id="UP000561617">
    <property type="component" value="Unassembled WGS sequence"/>
</dbReference>
<feature type="coiled-coil region" evidence="1">
    <location>
        <begin position="30"/>
        <end position="60"/>
    </location>
</feature>
<gene>
    <name evidence="4" type="ORF">HCJ38_14300</name>
</gene>
<feature type="coiled-coil region" evidence="1">
    <location>
        <begin position="152"/>
        <end position="186"/>
    </location>
</feature>
<evidence type="ECO:0000313" key="4">
    <source>
        <dbReference type="EMBL" id="MBC1490159.1"/>
    </source>
</evidence>
<protein>
    <submittedName>
        <fullName evidence="4">Uncharacterized protein</fullName>
    </submittedName>
</protein>
<feature type="transmembrane region" description="Helical" evidence="3">
    <location>
        <begin position="7"/>
        <end position="27"/>
    </location>
</feature>
<keyword evidence="1" id="KW-0175">Coiled coil</keyword>
<keyword evidence="3" id="KW-0812">Transmembrane</keyword>
<feature type="region of interest" description="Disordered" evidence="2">
    <location>
        <begin position="229"/>
        <end position="372"/>
    </location>
</feature>